<feature type="domain" description="C2H2-type" evidence="3">
    <location>
        <begin position="49"/>
        <end position="76"/>
    </location>
</feature>
<dbReference type="GO" id="GO:0008270">
    <property type="term" value="F:zinc ion binding"/>
    <property type="evidence" value="ECO:0007669"/>
    <property type="project" value="UniProtKB-KW"/>
</dbReference>
<name>A0A660KMF0_9ROSI</name>
<dbReference type="SUPFAM" id="SSF57667">
    <property type="entry name" value="beta-beta-alpha zinc fingers"/>
    <property type="match status" value="2"/>
</dbReference>
<gene>
    <name evidence="4" type="ORF">FH972_010152</name>
</gene>
<sequence length="328" mass="36927">MGTDEQEEVFGEDNHVPFEEMEKNVKGLNCGEDGKPKGIIRERDNQDIRVCDLCGKTFVGGKALGGHRRSHFQAKKVAGLTIKIKKQRVTKMGCCVCNKDFPSMRSLFGHMRAHPDRDWRGIQPPLQSPLRKSSSSVDDADNGEQLTRSDLLKSVSNWSKTERRRRKSTGAVAAAQILVLMASGEHERQVGKRKMNKKKAKFLMEKLRDSETEEIGLNIDDKNVQKTVAESYKCITCDRSFGTFQGLGGHRSIHNKDIKKNRELKETNVIAAFADTFRVDEGKESNKPIPSPSPSPSPGEAIQTGPRRRMDFDLNQPYDMDMEDEGIY</sequence>
<dbReference type="Proteomes" id="UP000327013">
    <property type="component" value="Chromosome 4"/>
</dbReference>
<dbReference type="PROSITE" id="PS00028">
    <property type="entry name" value="ZINC_FINGER_C2H2_1"/>
    <property type="match status" value="3"/>
</dbReference>
<accession>A0A660KMF0</accession>
<keyword evidence="1" id="KW-0863">Zinc-finger</keyword>
<evidence type="ECO:0000313" key="4">
    <source>
        <dbReference type="EMBL" id="KAE8037573.1"/>
    </source>
</evidence>
<dbReference type="AlphaFoldDB" id="A0A660KMF0"/>
<reference evidence="4 5" key="1">
    <citation type="submission" date="2019-06" db="EMBL/GenBank/DDBJ databases">
        <title>A chromosomal-level reference genome of Carpinus fangiana (Coryloideae, Betulaceae).</title>
        <authorList>
            <person name="Yang X."/>
            <person name="Wang Z."/>
            <person name="Zhang L."/>
            <person name="Hao G."/>
            <person name="Liu J."/>
            <person name="Yang Y."/>
        </authorList>
    </citation>
    <scope>NUCLEOTIDE SEQUENCE [LARGE SCALE GENOMIC DNA]</scope>
    <source>
        <strain evidence="4">Cfa_2016G</strain>
        <tissue evidence="4">Leaf</tissue>
    </source>
</reference>
<evidence type="ECO:0000313" key="5">
    <source>
        <dbReference type="Proteomes" id="UP000327013"/>
    </source>
</evidence>
<dbReference type="SMART" id="SM00355">
    <property type="entry name" value="ZnF_C2H2"/>
    <property type="match status" value="3"/>
</dbReference>
<organism evidence="4 5">
    <name type="scientific">Carpinus fangiana</name>
    <dbReference type="NCBI Taxonomy" id="176857"/>
    <lineage>
        <taxon>Eukaryota</taxon>
        <taxon>Viridiplantae</taxon>
        <taxon>Streptophyta</taxon>
        <taxon>Embryophyta</taxon>
        <taxon>Tracheophyta</taxon>
        <taxon>Spermatophyta</taxon>
        <taxon>Magnoliopsida</taxon>
        <taxon>eudicotyledons</taxon>
        <taxon>Gunneridae</taxon>
        <taxon>Pentapetalae</taxon>
        <taxon>rosids</taxon>
        <taxon>fabids</taxon>
        <taxon>Fagales</taxon>
        <taxon>Betulaceae</taxon>
        <taxon>Carpinus</taxon>
    </lineage>
</organism>
<dbReference type="PANTHER" id="PTHR47591">
    <property type="entry name" value="ZINC FINGER PROTEIN ZAT2-RELATED"/>
    <property type="match status" value="1"/>
</dbReference>
<protein>
    <recommendedName>
        <fullName evidence="3">C2H2-type domain-containing protein</fullName>
    </recommendedName>
</protein>
<dbReference type="OrthoDB" id="6077919at2759"/>
<dbReference type="PANTHER" id="PTHR47591:SF13">
    <property type="entry name" value="OS02G0293900 PROTEIN"/>
    <property type="match status" value="1"/>
</dbReference>
<feature type="domain" description="C2H2-type" evidence="3">
    <location>
        <begin position="232"/>
        <end position="259"/>
    </location>
</feature>
<evidence type="ECO:0000259" key="3">
    <source>
        <dbReference type="PROSITE" id="PS50157"/>
    </source>
</evidence>
<feature type="domain" description="C2H2-type" evidence="3">
    <location>
        <begin position="92"/>
        <end position="119"/>
    </location>
</feature>
<feature type="region of interest" description="Disordered" evidence="2">
    <location>
        <begin position="115"/>
        <end position="143"/>
    </location>
</feature>
<dbReference type="InterPro" id="IPR036236">
    <property type="entry name" value="Znf_C2H2_sf"/>
</dbReference>
<keyword evidence="1" id="KW-0479">Metal-binding</keyword>
<dbReference type="PROSITE" id="PS50157">
    <property type="entry name" value="ZINC_FINGER_C2H2_2"/>
    <property type="match status" value="3"/>
</dbReference>
<evidence type="ECO:0000256" key="1">
    <source>
        <dbReference type="PROSITE-ProRule" id="PRU00042"/>
    </source>
</evidence>
<dbReference type="EMBL" id="CM017324">
    <property type="protein sequence ID" value="KAE8037573.1"/>
    <property type="molecule type" value="Genomic_DNA"/>
</dbReference>
<keyword evidence="1" id="KW-0862">Zinc</keyword>
<feature type="region of interest" description="Disordered" evidence="2">
    <location>
        <begin position="280"/>
        <end position="328"/>
    </location>
</feature>
<dbReference type="Pfam" id="PF13912">
    <property type="entry name" value="zf-C2H2_6"/>
    <property type="match status" value="3"/>
</dbReference>
<keyword evidence="5" id="KW-1185">Reference proteome</keyword>
<proteinExistence type="predicted"/>
<dbReference type="Gene3D" id="3.30.160.60">
    <property type="entry name" value="Classic Zinc Finger"/>
    <property type="match status" value="2"/>
</dbReference>
<evidence type="ECO:0000256" key="2">
    <source>
        <dbReference type="SAM" id="MobiDB-lite"/>
    </source>
</evidence>
<dbReference type="InterPro" id="IPR013087">
    <property type="entry name" value="Znf_C2H2_type"/>
</dbReference>